<dbReference type="EMBL" id="MN549360">
    <property type="protein sequence ID" value="QGZ14069.1"/>
    <property type="molecule type" value="Genomic_DNA"/>
</dbReference>
<accession>A0A6B9J1A1</accession>
<keyword evidence="2" id="KW-1185">Reference proteome</keyword>
<protein>
    <submittedName>
        <fullName evidence="1">Uncharacterized protein</fullName>
    </submittedName>
</protein>
<evidence type="ECO:0000313" key="1">
    <source>
        <dbReference type="EMBL" id="QGZ14069.1"/>
    </source>
</evidence>
<reference evidence="1 2" key="1">
    <citation type="submission" date="2019-10" db="EMBL/GenBank/DDBJ databases">
        <title>Complete genome sequence of bacteriophage vB_RLeM_RL38JI.</title>
        <authorList>
            <person name="Gunathilake D."/>
            <person name="Bhat S."/>
            <person name="Yost C.K."/>
            <person name="Hynes M.F."/>
        </authorList>
    </citation>
    <scope>NUCLEOTIDE SEQUENCE [LARGE SCALE GENOMIC DNA]</scope>
</reference>
<gene>
    <name evidence="1" type="ORF">RL38J1_127</name>
</gene>
<sequence>MNKPGTGRTPEEDEAYAQGIVNGFDECIEGIKMVYGRDGNLPIWLVDHLEERKKFIASIHTKHSVSK</sequence>
<proteinExistence type="predicted"/>
<name>A0A6B9J1A1_9CAUD</name>
<evidence type="ECO:0000313" key="2">
    <source>
        <dbReference type="Proteomes" id="UP000436513"/>
    </source>
</evidence>
<dbReference type="Proteomes" id="UP000436513">
    <property type="component" value="Segment"/>
</dbReference>
<organism evidence="1 2">
    <name type="scientific">Rhizobium phage RL38J1</name>
    <dbReference type="NCBI Taxonomy" id="2663232"/>
    <lineage>
        <taxon>Viruses</taxon>
        <taxon>Duplodnaviria</taxon>
        <taxon>Heunggongvirae</taxon>
        <taxon>Uroviricota</taxon>
        <taxon>Caudoviricetes</taxon>
        <taxon>Pootjesviridae</taxon>
        <taxon>Innesvirus</taxon>
        <taxon>Innesvirus RL38J1</taxon>
    </lineage>
</organism>